<name>A0A8T1V7X9_9STRA</name>
<accession>A0A8T1V7X9</accession>
<sequence>MCTPRVDPGVFAPLPFVLRFCSLWELQQLGLASHDTAALCEPEWRLRVLSRFGELRFSTSQWRVVYQLRSSLHRKAVNNVTARVYLMNSNGETRFFNVDTSASLMCSRERAVVYNRCKRMFDLSLRINRSIQEISTLIGMVSVEEARGLLNEHISLMASVAALRGSLNFESELFQIFPAPVLLDTNALLRATHQFQREDSSFLDSAVMMMQVWASIDGLIYRPLAPPSMIQRTPERSSQEGEETAYESLKLHELSGMTISIDDNTLRYRLQGNELCVNALVSNTYLLYLFNPLQFRPLDWTFDAILQVGEVRYSLPVQREGVFLNTTSYALRVFLSYGKLPEKQPPIAVNNGGEQEDAVGVEAATAASASTSSGSRGAEDSDPLEIPYDGQREVFAFHLTATNRISKKTHLVASKATWLSLLPPMEELSIIERRLRQQSIASSTSWSDDEDDDNAAEESDTFATSSDSDQSLERHVHLPFDAMICYCFAPSCRLQYVEFAIGFEPLMHRLGVADFLPETPAAC</sequence>
<comment type="caution">
    <text evidence="2">The sequence shown here is derived from an EMBL/GenBank/DDBJ whole genome shotgun (WGS) entry which is preliminary data.</text>
</comment>
<feature type="compositionally biased region" description="Low complexity" evidence="1">
    <location>
        <begin position="361"/>
        <end position="376"/>
    </location>
</feature>
<evidence type="ECO:0000256" key="1">
    <source>
        <dbReference type="SAM" id="MobiDB-lite"/>
    </source>
</evidence>
<keyword evidence="3" id="KW-1185">Reference proteome</keyword>
<evidence type="ECO:0000313" key="3">
    <source>
        <dbReference type="Proteomes" id="UP000693981"/>
    </source>
</evidence>
<feature type="region of interest" description="Disordered" evidence="1">
    <location>
        <begin position="361"/>
        <end position="385"/>
    </location>
</feature>
<gene>
    <name evidence="2" type="ORF">PHYBOEH_002215</name>
</gene>
<proteinExistence type="predicted"/>
<dbReference type="Proteomes" id="UP000693981">
    <property type="component" value="Unassembled WGS sequence"/>
</dbReference>
<reference evidence="2" key="1">
    <citation type="submission" date="2021-02" db="EMBL/GenBank/DDBJ databases">
        <authorList>
            <person name="Palmer J.M."/>
        </authorList>
    </citation>
    <scope>NUCLEOTIDE SEQUENCE</scope>
    <source>
        <strain evidence="2">SCRP23</strain>
    </source>
</reference>
<evidence type="ECO:0000313" key="2">
    <source>
        <dbReference type="EMBL" id="KAG7375684.1"/>
    </source>
</evidence>
<feature type="region of interest" description="Disordered" evidence="1">
    <location>
        <begin position="441"/>
        <end position="468"/>
    </location>
</feature>
<organism evidence="2 3">
    <name type="scientific">Phytophthora boehmeriae</name>
    <dbReference type="NCBI Taxonomy" id="109152"/>
    <lineage>
        <taxon>Eukaryota</taxon>
        <taxon>Sar</taxon>
        <taxon>Stramenopiles</taxon>
        <taxon>Oomycota</taxon>
        <taxon>Peronosporomycetes</taxon>
        <taxon>Peronosporales</taxon>
        <taxon>Peronosporaceae</taxon>
        <taxon>Phytophthora</taxon>
    </lineage>
</organism>
<dbReference type="EMBL" id="JAGDFL010001531">
    <property type="protein sequence ID" value="KAG7375684.1"/>
    <property type="molecule type" value="Genomic_DNA"/>
</dbReference>
<dbReference type="AlphaFoldDB" id="A0A8T1V7X9"/>
<protein>
    <submittedName>
        <fullName evidence="2">Uncharacterized protein</fullName>
    </submittedName>
</protein>
<dbReference type="OrthoDB" id="62673at2759"/>
<feature type="compositionally biased region" description="Acidic residues" evidence="1">
    <location>
        <begin position="447"/>
        <end position="460"/>
    </location>
</feature>